<dbReference type="InterPro" id="IPR032861">
    <property type="entry name" value="TAXi_N"/>
</dbReference>
<sequence>MKTNLGGSELIPRTDSCKTFAGEANSNKLPLIHRSGPCSPLNRGTGESNQAQSTDVFHRDAHRLRAISASVHSSLVDAPAPAPASGVVTAPVTVQGNPFFNGGLDYSVMVGYGTPAQLLPMAFDTLYIPGGASALRCKPCRSGTNPCDPAFDPARSSSIADVPCGPECPSVCQGSTCSFNVTDSEGSILANGTFVEDTLTLSPSVTLTSFVAACMDVDNMHNGSASTGILDLSRSRFSLVSRVISSSSGNATAAFSYCLPGSTTSTRGFLTIGGALPDLSGNGAGSTPLVNFPVSKNKYIIELGGINVGGTELPAPQPSLAALEVGTLFTYLKPQIYSALRDEFRKHMTQYPAAPPYRVLDTCYNFTGLPTIEVPVILLEFKGGVTLTPDVRQMMYFLPDHQFSIGCLAVAATPQEYPFSIIGNMAQQTVEVVYDVRGGKVGFIQASC</sequence>
<dbReference type="Pfam" id="PF14543">
    <property type="entry name" value="TAXi_N"/>
    <property type="match status" value="1"/>
</dbReference>
<dbReference type="SUPFAM" id="SSF50630">
    <property type="entry name" value="Acid proteases"/>
    <property type="match status" value="1"/>
</dbReference>
<dbReference type="FunFam" id="2.40.70.10:FF:000049">
    <property type="entry name" value="Aspartyl protease AED1"/>
    <property type="match status" value="1"/>
</dbReference>
<dbReference type="GO" id="GO:0004190">
    <property type="term" value="F:aspartic-type endopeptidase activity"/>
    <property type="evidence" value="ECO:0007669"/>
    <property type="project" value="InterPro"/>
</dbReference>
<comment type="caution">
    <text evidence="3">The sequence shown here is derived from an EMBL/GenBank/DDBJ whole genome shotgun (WGS) entry which is preliminary data.</text>
</comment>
<dbReference type="InterPro" id="IPR021109">
    <property type="entry name" value="Peptidase_aspartic_dom_sf"/>
</dbReference>
<dbReference type="InterPro" id="IPR001461">
    <property type="entry name" value="Aspartic_peptidase_A1"/>
</dbReference>
<dbReference type="PROSITE" id="PS51767">
    <property type="entry name" value="PEPTIDASE_A1"/>
    <property type="match status" value="1"/>
</dbReference>
<dbReference type="GO" id="GO:0006508">
    <property type="term" value="P:proteolysis"/>
    <property type="evidence" value="ECO:0007669"/>
    <property type="project" value="InterPro"/>
</dbReference>
<protein>
    <recommendedName>
        <fullName evidence="2">Peptidase A1 domain-containing protein</fullName>
    </recommendedName>
</protein>
<dbReference type="EMBL" id="BQKI01000081">
    <property type="protein sequence ID" value="GJN28939.1"/>
    <property type="molecule type" value="Genomic_DNA"/>
</dbReference>
<feature type="domain" description="Peptidase A1" evidence="2">
    <location>
        <begin position="106"/>
        <end position="444"/>
    </location>
</feature>
<dbReference type="Gene3D" id="2.40.70.10">
    <property type="entry name" value="Acid Proteases"/>
    <property type="match status" value="2"/>
</dbReference>
<dbReference type="InterPro" id="IPR032799">
    <property type="entry name" value="TAXi_C"/>
</dbReference>
<evidence type="ECO:0000256" key="1">
    <source>
        <dbReference type="ARBA" id="ARBA00007447"/>
    </source>
</evidence>
<keyword evidence="4" id="KW-1185">Reference proteome</keyword>
<dbReference type="Pfam" id="PF14541">
    <property type="entry name" value="TAXi_C"/>
    <property type="match status" value="1"/>
</dbReference>
<reference evidence="3" key="1">
    <citation type="journal article" date="2018" name="DNA Res.">
        <title>Multiple hybrid de novo genome assembly of finger millet, an orphan allotetraploid crop.</title>
        <authorList>
            <person name="Hatakeyama M."/>
            <person name="Aluri S."/>
            <person name="Balachadran M.T."/>
            <person name="Sivarajan S.R."/>
            <person name="Patrignani A."/>
            <person name="Gruter S."/>
            <person name="Poveda L."/>
            <person name="Shimizu-Inatsugi R."/>
            <person name="Baeten J."/>
            <person name="Francoijs K.J."/>
            <person name="Nataraja K.N."/>
            <person name="Reddy Y.A.N."/>
            <person name="Phadnis S."/>
            <person name="Ravikumar R.L."/>
            <person name="Schlapbach R."/>
            <person name="Sreeman S.M."/>
            <person name="Shimizu K.K."/>
        </authorList>
    </citation>
    <scope>NUCLEOTIDE SEQUENCE</scope>
</reference>
<gene>
    <name evidence="3" type="primary">gb17115</name>
    <name evidence="3" type="ORF">PR202_gb17115</name>
</gene>
<dbReference type="Proteomes" id="UP001054889">
    <property type="component" value="Unassembled WGS sequence"/>
</dbReference>
<proteinExistence type="inferred from homology"/>
<evidence type="ECO:0000313" key="3">
    <source>
        <dbReference type="EMBL" id="GJN28939.1"/>
    </source>
</evidence>
<evidence type="ECO:0000313" key="4">
    <source>
        <dbReference type="Proteomes" id="UP001054889"/>
    </source>
</evidence>
<accession>A0AAV5F232</accession>
<dbReference type="AlphaFoldDB" id="A0AAV5F232"/>
<organism evidence="3 4">
    <name type="scientific">Eleusine coracana subsp. coracana</name>
    <dbReference type="NCBI Taxonomy" id="191504"/>
    <lineage>
        <taxon>Eukaryota</taxon>
        <taxon>Viridiplantae</taxon>
        <taxon>Streptophyta</taxon>
        <taxon>Embryophyta</taxon>
        <taxon>Tracheophyta</taxon>
        <taxon>Spermatophyta</taxon>
        <taxon>Magnoliopsida</taxon>
        <taxon>Liliopsida</taxon>
        <taxon>Poales</taxon>
        <taxon>Poaceae</taxon>
        <taxon>PACMAD clade</taxon>
        <taxon>Chloridoideae</taxon>
        <taxon>Cynodonteae</taxon>
        <taxon>Eleusininae</taxon>
        <taxon>Eleusine</taxon>
    </lineage>
</organism>
<evidence type="ECO:0000259" key="2">
    <source>
        <dbReference type="PROSITE" id="PS51767"/>
    </source>
</evidence>
<name>A0AAV5F232_ELECO</name>
<dbReference type="PANTHER" id="PTHR13683">
    <property type="entry name" value="ASPARTYL PROTEASES"/>
    <property type="match status" value="1"/>
</dbReference>
<reference evidence="3" key="2">
    <citation type="submission" date="2021-12" db="EMBL/GenBank/DDBJ databases">
        <title>Resequencing data analysis of finger millet.</title>
        <authorList>
            <person name="Hatakeyama M."/>
            <person name="Aluri S."/>
            <person name="Balachadran M.T."/>
            <person name="Sivarajan S.R."/>
            <person name="Poveda L."/>
            <person name="Shimizu-Inatsugi R."/>
            <person name="Schlapbach R."/>
            <person name="Sreeman S.M."/>
            <person name="Shimizu K.K."/>
        </authorList>
    </citation>
    <scope>NUCLEOTIDE SEQUENCE</scope>
</reference>
<comment type="similarity">
    <text evidence="1">Belongs to the peptidase A1 family.</text>
</comment>
<dbReference type="InterPro" id="IPR033121">
    <property type="entry name" value="PEPTIDASE_A1"/>
</dbReference>
<dbReference type="PANTHER" id="PTHR13683:SF638">
    <property type="entry name" value="ASPARTIC PROTEINASE NEPENTHESIN-2"/>
    <property type="match status" value="1"/>
</dbReference>